<comment type="caution">
    <text evidence="1">The sequence shown here is derived from an EMBL/GenBank/DDBJ whole genome shotgun (WGS) entry which is preliminary data.</text>
</comment>
<dbReference type="Proteomes" id="UP000276133">
    <property type="component" value="Unassembled WGS sequence"/>
</dbReference>
<gene>
    <name evidence="1" type="ORF">BpHYR1_011747</name>
</gene>
<protein>
    <submittedName>
        <fullName evidence="1">Uncharacterized protein</fullName>
    </submittedName>
</protein>
<keyword evidence="2" id="KW-1185">Reference proteome</keyword>
<evidence type="ECO:0000313" key="2">
    <source>
        <dbReference type="Proteomes" id="UP000276133"/>
    </source>
</evidence>
<dbReference type="EMBL" id="REGN01012462">
    <property type="protein sequence ID" value="RMZ95352.1"/>
    <property type="molecule type" value="Genomic_DNA"/>
</dbReference>
<name>A0A3M7P8G5_BRAPC</name>
<organism evidence="1 2">
    <name type="scientific">Brachionus plicatilis</name>
    <name type="common">Marine rotifer</name>
    <name type="synonym">Brachionus muelleri</name>
    <dbReference type="NCBI Taxonomy" id="10195"/>
    <lineage>
        <taxon>Eukaryota</taxon>
        <taxon>Metazoa</taxon>
        <taxon>Spiralia</taxon>
        <taxon>Gnathifera</taxon>
        <taxon>Rotifera</taxon>
        <taxon>Eurotatoria</taxon>
        <taxon>Monogononta</taxon>
        <taxon>Pseudotrocha</taxon>
        <taxon>Ploima</taxon>
        <taxon>Brachionidae</taxon>
        <taxon>Brachionus</taxon>
    </lineage>
</organism>
<dbReference type="AlphaFoldDB" id="A0A3M7P8G5"/>
<accession>A0A3M7P8G5</accession>
<proteinExistence type="predicted"/>
<reference evidence="1 2" key="1">
    <citation type="journal article" date="2018" name="Sci. Rep.">
        <title>Genomic signatures of local adaptation to the degree of environmental predictability in rotifers.</title>
        <authorList>
            <person name="Franch-Gras L."/>
            <person name="Hahn C."/>
            <person name="Garcia-Roger E.M."/>
            <person name="Carmona M.J."/>
            <person name="Serra M."/>
            <person name="Gomez A."/>
        </authorList>
    </citation>
    <scope>NUCLEOTIDE SEQUENCE [LARGE SCALE GENOMIC DNA]</scope>
    <source>
        <strain evidence="1">HYR1</strain>
    </source>
</reference>
<sequence length="97" mass="11523">MALTFLRTTKSYFIHIRTQICCNYLFLKIWLRSHVLAEKGSSVVRNNRERTDVLVLFRIDYSKNLFNQKFERAIGARSCPAFKKPAQYEDFRDLSLN</sequence>
<evidence type="ECO:0000313" key="1">
    <source>
        <dbReference type="EMBL" id="RMZ95352.1"/>
    </source>
</evidence>